<dbReference type="InterPro" id="IPR013517">
    <property type="entry name" value="FG-GAP"/>
</dbReference>
<reference evidence="2" key="1">
    <citation type="submission" date="2021-02" db="EMBL/GenBank/DDBJ databases">
        <authorList>
            <person name="Nowell W R."/>
        </authorList>
    </citation>
    <scope>NUCLEOTIDE SEQUENCE</scope>
</reference>
<proteinExistence type="predicted"/>
<evidence type="ECO:0000256" key="1">
    <source>
        <dbReference type="ARBA" id="ARBA00022729"/>
    </source>
</evidence>
<comment type="caution">
    <text evidence="2">The sequence shown here is derived from an EMBL/GenBank/DDBJ whole genome shotgun (WGS) entry which is preliminary data.</text>
</comment>
<accession>A0A816GHK7</accession>
<evidence type="ECO:0008006" key="4">
    <source>
        <dbReference type="Google" id="ProtNLM"/>
    </source>
</evidence>
<dbReference type="EMBL" id="CAJNOR010013598">
    <property type="protein sequence ID" value="CAF1674187.1"/>
    <property type="molecule type" value="Genomic_DNA"/>
</dbReference>
<sequence>DGTFFTSANYTVDNSPSSIISYDLNNDTYVDLAVTNYVENTVNIYLGNGDGTFEEIKSLSTGVDPTFILAGDLDGDERLDLVITDALANTISILLNTCKI</sequence>
<dbReference type="SUPFAM" id="SSF69318">
    <property type="entry name" value="Integrin alpha N-terminal domain"/>
    <property type="match status" value="1"/>
</dbReference>
<dbReference type="InterPro" id="IPR028994">
    <property type="entry name" value="Integrin_alpha_N"/>
</dbReference>
<evidence type="ECO:0000313" key="2">
    <source>
        <dbReference type="EMBL" id="CAF1674187.1"/>
    </source>
</evidence>
<keyword evidence="1" id="KW-0732">Signal</keyword>
<dbReference type="PANTHER" id="PTHR46580">
    <property type="entry name" value="SENSOR KINASE-RELATED"/>
    <property type="match status" value="1"/>
</dbReference>
<evidence type="ECO:0000313" key="3">
    <source>
        <dbReference type="Proteomes" id="UP000663828"/>
    </source>
</evidence>
<dbReference type="PANTHER" id="PTHR46580:SF2">
    <property type="entry name" value="MAM DOMAIN-CONTAINING PROTEIN"/>
    <property type="match status" value="1"/>
</dbReference>
<gene>
    <name evidence="2" type="ORF">XAT740_LOCUS59261</name>
</gene>
<dbReference type="AlphaFoldDB" id="A0A816GHK7"/>
<keyword evidence="3" id="KW-1185">Reference proteome</keyword>
<protein>
    <recommendedName>
        <fullName evidence="4">VCBS repeat-containing protein</fullName>
    </recommendedName>
</protein>
<dbReference type="Proteomes" id="UP000663828">
    <property type="component" value="Unassembled WGS sequence"/>
</dbReference>
<feature type="non-terminal residue" evidence="2">
    <location>
        <position position="1"/>
    </location>
</feature>
<dbReference type="Pfam" id="PF13517">
    <property type="entry name" value="FG-GAP_3"/>
    <property type="match status" value="1"/>
</dbReference>
<name>A0A816GHK7_ADIRI</name>
<dbReference type="Gene3D" id="2.30.30.100">
    <property type="match status" value="1"/>
</dbReference>
<organism evidence="2 3">
    <name type="scientific">Adineta ricciae</name>
    <name type="common">Rotifer</name>
    <dbReference type="NCBI Taxonomy" id="249248"/>
    <lineage>
        <taxon>Eukaryota</taxon>
        <taxon>Metazoa</taxon>
        <taxon>Spiralia</taxon>
        <taxon>Gnathifera</taxon>
        <taxon>Rotifera</taxon>
        <taxon>Eurotatoria</taxon>
        <taxon>Bdelloidea</taxon>
        <taxon>Adinetida</taxon>
        <taxon>Adinetidae</taxon>
        <taxon>Adineta</taxon>
    </lineage>
</organism>